<dbReference type="Proteomes" id="UP000001072">
    <property type="component" value="Unassembled WGS sequence"/>
</dbReference>
<dbReference type="KEGG" id="mlr:MELLADRAFT_103256"/>
<protein>
    <submittedName>
        <fullName evidence="2">Uncharacterized protein</fullName>
    </submittedName>
</protein>
<sequence>MSKSGAKTMLNAPVKKSHSFMVSSVFKVSETADKYYCSQLAPADNRNYTYQGGTFAITCSGWDPDNKREYDGDLGVYCSAMELPMDIYCYAIKAKMFPQPDTADYKLYFESNHRISVGTSDTFAGKLHNTSASLCDNVDFAVKYHISPTIKMKRSQAIIQDGKEALVHGFIVDWDNNTHRWIVECPTNTKDPGIMAINVATGHKQATKKHQAAGTKVTPTGRVRPANTYFGCCMTRSKTDCPTPNVHLTTSASAIAKGKKRAPPPEEEGYFDNDRNVVMSPPQDPVPGPSGSKQAPAGRQAKRSKKV</sequence>
<evidence type="ECO:0000256" key="1">
    <source>
        <dbReference type="SAM" id="MobiDB-lite"/>
    </source>
</evidence>
<keyword evidence="3" id="KW-1185">Reference proteome</keyword>
<dbReference type="OrthoDB" id="2506484at2759"/>
<dbReference type="HOGENOM" id="CLU_059215_0_0_1"/>
<organism evidence="3">
    <name type="scientific">Melampsora larici-populina (strain 98AG31 / pathotype 3-4-7)</name>
    <name type="common">Poplar leaf rust fungus</name>
    <dbReference type="NCBI Taxonomy" id="747676"/>
    <lineage>
        <taxon>Eukaryota</taxon>
        <taxon>Fungi</taxon>
        <taxon>Dikarya</taxon>
        <taxon>Basidiomycota</taxon>
        <taxon>Pucciniomycotina</taxon>
        <taxon>Pucciniomycetes</taxon>
        <taxon>Pucciniales</taxon>
        <taxon>Melampsoraceae</taxon>
        <taxon>Melampsora</taxon>
    </lineage>
</organism>
<reference evidence="3" key="1">
    <citation type="journal article" date="2011" name="Proc. Natl. Acad. Sci. U.S.A.">
        <title>Obligate biotrophy features unraveled by the genomic analysis of rust fungi.</title>
        <authorList>
            <person name="Duplessis S."/>
            <person name="Cuomo C.A."/>
            <person name="Lin Y.-C."/>
            <person name="Aerts A."/>
            <person name="Tisserant E."/>
            <person name="Veneault-Fourrey C."/>
            <person name="Joly D.L."/>
            <person name="Hacquard S."/>
            <person name="Amselem J."/>
            <person name="Cantarel B.L."/>
            <person name="Chiu R."/>
            <person name="Coutinho P.M."/>
            <person name="Feau N."/>
            <person name="Field M."/>
            <person name="Frey P."/>
            <person name="Gelhaye E."/>
            <person name="Goldberg J."/>
            <person name="Grabherr M.G."/>
            <person name="Kodira C.D."/>
            <person name="Kohler A."/>
            <person name="Kuees U."/>
            <person name="Lindquist E.A."/>
            <person name="Lucas S.M."/>
            <person name="Mago R."/>
            <person name="Mauceli E."/>
            <person name="Morin E."/>
            <person name="Murat C."/>
            <person name="Pangilinan J.L."/>
            <person name="Park R."/>
            <person name="Pearson M."/>
            <person name="Quesneville H."/>
            <person name="Rouhier N."/>
            <person name="Sakthikumar S."/>
            <person name="Salamov A.A."/>
            <person name="Schmutz J."/>
            <person name="Selles B."/>
            <person name="Shapiro H."/>
            <person name="Tanguay P."/>
            <person name="Tuskan G.A."/>
            <person name="Henrissat B."/>
            <person name="Van de Peer Y."/>
            <person name="Rouze P."/>
            <person name="Ellis J.G."/>
            <person name="Dodds P.N."/>
            <person name="Schein J.E."/>
            <person name="Zhong S."/>
            <person name="Hamelin R.C."/>
            <person name="Grigoriev I.V."/>
            <person name="Szabo L.J."/>
            <person name="Martin F."/>
        </authorList>
    </citation>
    <scope>NUCLEOTIDE SEQUENCE [LARGE SCALE GENOMIC DNA]</scope>
    <source>
        <strain evidence="3">98AG31 / pathotype 3-4-7</strain>
    </source>
</reference>
<dbReference type="EMBL" id="GL883094">
    <property type="protein sequence ID" value="EGG10575.1"/>
    <property type="molecule type" value="Genomic_DNA"/>
</dbReference>
<dbReference type="VEuPathDB" id="FungiDB:MELLADRAFT_103256"/>
<feature type="region of interest" description="Disordered" evidence="1">
    <location>
        <begin position="254"/>
        <end position="307"/>
    </location>
</feature>
<dbReference type="RefSeq" id="XP_007406044.1">
    <property type="nucleotide sequence ID" value="XM_007405982.1"/>
</dbReference>
<accession>F4R9S9</accession>
<dbReference type="GeneID" id="18921918"/>
<dbReference type="InParanoid" id="F4R9S9"/>
<proteinExistence type="predicted"/>
<gene>
    <name evidence="2" type="ORF">MELLADRAFT_103256</name>
</gene>
<name>F4R9S9_MELLP</name>
<evidence type="ECO:0000313" key="3">
    <source>
        <dbReference type="Proteomes" id="UP000001072"/>
    </source>
</evidence>
<dbReference type="AlphaFoldDB" id="F4R9S9"/>
<evidence type="ECO:0000313" key="2">
    <source>
        <dbReference type="EMBL" id="EGG10575.1"/>
    </source>
</evidence>